<comment type="caution">
    <text evidence="2">The sequence shown here is derived from an EMBL/GenBank/DDBJ whole genome shotgun (WGS) entry which is preliminary data.</text>
</comment>
<feature type="domain" description="Enoyl reductase (ER)" evidence="1">
    <location>
        <begin position="10"/>
        <end position="318"/>
    </location>
</feature>
<protein>
    <submittedName>
        <fullName evidence="2">NADPH:quinone reductase-like Zn-dependent oxidoreductase</fullName>
    </submittedName>
</protein>
<accession>A0A839E5G3</accession>
<dbReference type="Pfam" id="PF13602">
    <property type="entry name" value="ADH_zinc_N_2"/>
    <property type="match status" value="1"/>
</dbReference>
<dbReference type="Proteomes" id="UP000585905">
    <property type="component" value="Unassembled WGS sequence"/>
</dbReference>
<evidence type="ECO:0000313" key="3">
    <source>
        <dbReference type="Proteomes" id="UP000585905"/>
    </source>
</evidence>
<dbReference type="Pfam" id="PF08240">
    <property type="entry name" value="ADH_N"/>
    <property type="match status" value="1"/>
</dbReference>
<dbReference type="RefSeq" id="WP_182489283.1">
    <property type="nucleotide sequence ID" value="NZ_BAAAOV010000003.1"/>
</dbReference>
<dbReference type="GO" id="GO:0008270">
    <property type="term" value="F:zinc ion binding"/>
    <property type="evidence" value="ECO:0007669"/>
    <property type="project" value="InterPro"/>
</dbReference>
<dbReference type="SUPFAM" id="SSF51735">
    <property type="entry name" value="NAD(P)-binding Rossmann-fold domains"/>
    <property type="match status" value="1"/>
</dbReference>
<dbReference type="InterPro" id="IPR052733">
    <property type="entry name" value="Chloroplast_QOR"/>
</dbReference>
<dbReference type="Gene3D" id="3.90.180.10">
    <property type="entry name" value="Medium-chain alcohol dehydrogenases, catalytic domain"/>
    <property type="match status" value="1"/>
</dbReference>
<gene>
    <name evidence="2" type="ORF">FHX53_000150</name>
</gene>
<proteinExistence type="predicted"/>
<evidence type="ECO:0000259" key="1">
    <source>
        <dbReference type="SMART" id="SM00829"/>
    </source>
</evidence>
<dbReference type="CDD" id="cd08267">
    <property type="entry name" value="MDR1"/>
    <property type="match status" value="1"/>
</dbReference>
<dbReference type="PROSITE" id="PS01162">
    <property type="entry name" value="QOR_ZETA_CRYSTAL"/>
    <property type="match status" value="1"/>
</dbReference>
<evidence type="ECO:0000313" key="2">
    <source>
        <dbReference type="EMBL" id="MBA8846586.1"/>
    </source>
</evidence>
<dbReference type="InterPro" id="IPR036291">
    <property type="entry name" value="NAD(P)-bd_dom_sf"/>
</dbReference>
<dbReference type="SMART" id="SM00829">
    <property type="entry name" value="PKS_ER"/>
    <property type="match status" value="1"/>
</dbReference>
<dbReference type="EMBL" id="JACGWX010000001">
    <property type="protein sequence ID" value="MBA8846586.1"/>
    <property type="molecule type" value="Genomic_DNA"/>
</dbReference>
<dbReference type="AlphaFoldDB" id="A0A839E5G3"/>
<dbReference type="PANTHER" id="PTHR44013:SF1">
    <property type="entry name" value="ZINC-TYPE ALCOHOL DEHYDROGENASE-LIKE PROTEIN C16A3.02C"/>
    <property type="match status" value="1"/>
</dbReference>
<dbReference type="InterPro" id="IPR013154">
    <property type="entry name" value="ADH-like_N"/>
</dbReference>
<reference evidence="2 3" key="1">
    <citation type="submission" date="2020-07" db="EMBL/GenBank/DDBJ databases">
        <title>Sequencing the genomes of 1000 actinobacteria strains.</title>
        <authorList>
            <person name="Klenk H.-P."/>
        </authorList>
    </citation>
    <scope>NUCLEOTIDE SEQUENCE [LARGE SCALE GENOMIC DNA]</scope>
    <source>
        <strain evidence="2 3">DSM 19663</strain>
    </source>
</reference>
<name>A0A839E5G3_9MICO</name>
<dbReference type="GO" id="GO:0016491">
    <property type="term" value="F:oxidoreductase activity"/>
    <property type="evidence" value="ECO:0007669"/>
    <property type="project" value="InterPro"/>
</dbReference>
<dbReference type="Gene3D" id="3.40.50.720">
    <property type="entry name" value="NAD(P)-binding Rossmann-like Domain"/>
    <property type="match status" value="1"/>
</dbReference>
<dbReference type="SUPFAM" id="SSF50129">
    <property type="entry name" value="GroES-like"/>
    <property type="match status" value="1"/>
</dbReference>
<dbReference type="PANTHER" id="PTHR44013">
    <property type="entry name" value="ZINC-TYPE ALCOHOL DEHYDROGENASE-LIKE PROTEIN C16A3.02C"/>
    <property type="match status" value="1"/>
</dbReference>
<dbReference type="InterPro" id="IPR002364">
    <property type="entry name" value="Quin_OxRdtase/zeta-crystal_CS"/>
</dbReference>
<dbReference type="InterPro" id="IPR011032">
    <property type="entry name" value="GroES-like_sf"/>
</dbReference>
<dbReference type="InterPro" id="IPR020843">
    <property type="entry name" value="ER"/>
</dbReference>
<sequence length="322" mass="33787">MRAFTVRGYGGPEVLRVDDVPDLVPGEGEVVVRQQASSVNPLDWHTMRGTPYIVRVGRGLRRPAKPVLGSDISGVVDAVGPGVTRWSVGDAVLGFAAAAWAERVLVKAEVVVARPAGLDPIDAGGVGVAGITALQALTRAGVERGHRVLINGGSGGVGTFAVQIAKLLGAHVTATTSNRNLALVARIGADDVIDYAVDDVVRGIPRFDAVIDFVGDRGIGELRRVLTPEGALVLCGDPGGLWIRPIATMAGALVTDRLVEHRVIPLLATRDQADLQRLADWLGTTALRVVVDRVVPLADVAEAVAHVESRRARGKVLLAVEQ</sequence>
<organism evidence="2 3">
    <name type="scientific">Microcella alkalica</name>
    <dbReference type="NCBI Taxonomy" id="355930"/>
    <lineage>
        <taxon>Bacteria</taxon>
        <taxon>Bacillati</taxon>
        <taxon>Actinomycetota</taxon>
        <taxon>Actinomycetes</taxon>
        <taxon>Micrococcales</taxon>
        <taxon>Microbacteriaceae</taxon>
        <taxon>Microcella</taxon>
    </lineage>
</organism>
<keyword evidence="3" id="KW-1185">Reference proteome</keyword>